<comment type="caution">
    <text evidence="2">The sequence shown here is derived from an EMBL/GenBank/DDBJ whole genome shotgun (WGS) entry which is preliminary data.</text>
</comment>
<evidence type="ECO:0000313" key="2">
    <source>
        <dbReference type="EMBL" id="TNN74323.1"/>
    </source>
</evidence>
<evidence type="ECO:0000256" key="1">
    <source>
        <dbReference type="SAM" id="MobiDB-lite"/>
    </source>
</evidence>
<keyword evidence="3" id="KW-1185">Reference proteome</keyword>
<protein>
    <submittedName>
        <fullName evidence="2">Uncharacterized protein</fullName>
    </submittedName>
</protein>
<evidence type="ECO:0000313" key="3">
    <source>
        <dbReference type="Proteomes" id="UP000314294"/>
    </source>
</evidence>
<dbReference type="AlphaFoldDB" id="A0A4Z2IB15"/>
<feature type="compositionally biased region" description="Low complexity" evidence="1">
    <location>
        <begin position="161"/>
        <end position="178"/>
    </location>
</feature>
<name>A0A4Z2IB15_9TELE</name>
<dbReference type="Proteomes" id="UP000314294">
    <property type="component" value="Unassembled WGS sequence"/>
</dbReference>
<reference evidence="2 3" key="1">
    <citation type="submission" date="2019-03" db="EMBL/GenBank/DDBJ databases">
        <title>First draft genome of Liparis tanakae, snailfish: a comprehensive survey of snailfish specific genes.</title>
        <authorList>
            <person name="Kim W."/>
            <person name="Song I."/>
            <person name="Jeong J.-H."/>
            <person name="Kim D."/>
            <person name="Kim S."/>
            <person name="Ryu S."/>
            <person name="Song J.Y."/>
            <person name="Lee S.K."/>
        </authorList>
    </citation>
    <scope>NUCLEOTIDE SEQUENCE [LARGE SCALE GENOMIC DNA]</scope>
    <source>
        <tissue evidence="2">Muscle</tissue>
    </source>
</reference>
<proteinExistence type="predicted"/>
<feature type="region of interest" description="Disordered" evidence="1">
    <location>
        <begin position="108"/>
        <end position="178"/>
    </location>
</feature>
<feature type="compositionally biased region" description="Pro residues" evidence="1">
    <location>
        <begin position="150"/>
        <end position="160"/>
    </location>
</feature>
<accession>A0A4Z2IB15</accession>
<organism evidence="2 3">
    <name type="scientific">Liparis tanakae</name>
    <name type="common">Tanaka's snailfish</name>
    <dbReference type="NCBI Taxonomy" id="230148"/>
    <lineage>
        <taxon>Eukaryota</taxon>
        <taxon>Metazoa</taxon>
        <taxon>Chordata</taxon>
        <taxon>Craniata</taxon>
        <taxon>Vertebrata</taxon>
        <taxon>Euteleostomi</taxon>
        <taxon>Actinopterygii</taxon>
        <taxon>Neopterygii</taxon>
        <taxon>Teleostei</taxon>
        <taxon>Neoteleostei</taxon>
        <taxon>Acanthomorphata</taxon>
        <taxon>Eupercaria</taxon>
        <taxon>Perciformes</taxon>
        <taxon>Cottioidei</taxon>
        <taxon>Cottales</taxon>
        <taxon>Liparidae</taxon>
        <taxon>Liparis</taxon>
    </lineage>
</organism>
<dbReference type="EMBL" id="SRLO01000115">
    <property type="protein sequence ID" value="TNN74323.1"/>
    <property type="molecule type" value="Genomic_DNA"/>
</dbReference>
<gene>
    <name evidence="2" type="ORF">EYF80_015406</name>
</gene>
<sequence length="178" mass="18659">MAEELIAGPTELVAAEAVIVLVAADPDLVLELGHVAVVHSSRTLPVSVAASGIGSGEDRTAAAINYSARTQRCHSHSWEACQTQKALESTVSKYPFILQMESKGTASVRNTHRPAGHHLEEKKKAFRSELSRQPTCAGGNRNLRVGTAQRPPPPPAPTYPTPSIGTAGRAAVPGRAAG</sequence>
<feature type="compositionally biased region" description="Basic and acidic residues" evidence="1">
    <location>
        <begin position="117"/>
        <end position="130"/>
    </location>
</feature>